<feature type="region of interest" description="Disordered" evidence="1">
    <location>
        <begin position="47"/>
        <end position="76"/>
    </location>
</feature>
<accession>A0A8S5R0W0</accession>
<evidence type="ECO:0000313" key="2">
    <source>
        <dbReference type="EMBL" id="DAE24802.1"/>
    </source>
</evidence>
<reference evidence="2" key="1">
    <citation type="journal article" date="2021" name="Proc. Natl. Acad. Sci. U.S.A.">
        <title>A Catalog of Tens of Thousands of Viruses from Human Metagenomes Reveals Hidden Associations with Chronic Diseases.</title>
        <authorList>
            <person name="Tisza M.J."/>
            <person name="Buck C.B."/>
        </authorList>
    </citation>
    <scope>NUCLEOTIDE SEQUENCE</scope>
    <source>
        <strain evidence="2">CteBs22</strain>
    </source>
</reference>
<protein>
    <submittedName>
        <fullName evidence="2">Uncharacterized protein</fullName>
    </submittedName>
</protein>
<feature type="compositionally biased region" description="Basic and acidic residues" evidence="1">
    <location>
        <begin position="47"/>
        <end position="66"/>
    </location>
</feature>
<evidence type="ECO:0000256" key="1">
    <source>
        <dbReference type="SAM" id="MobiDB-lite"/>
    </source>
</evidence>
<organism evidence="2">
    <name type="scientific">Myoviridae sp. cteBs22</name>
    <dbReference type="NCBI Taxonomy" id="2826675"/>
    <lineage>
        <taxon>Viruses</taxon>
        <taxon>Duplodnaviria</taxon>
        <taxon>Heunggongvirae</taxon>
        <taxon>Uroviricota</taxon>
        <taxon>Caudoviricetes</taxon>
    </lineage>
</organism>
<proteinExistence type="predicted"/>
<dbReference type="EMBL" id="BK015784">
    <property type="protein sequence ID" value="DAE24802.1"/>
    <property type="molecule type" value="Genomic_DNA"/>
</dbReference>
<sequence>MNNLTIELTGNEARLIFYAIKNRKSKVAENVREKLIRASEKNFMKRQHKELAAKDRAAGPPSDKKALRVPASPQFV</sequence>
<name>A0A8S5R0W0_9CAUD</name>